<sequence length="312" mass="34379">MGPREGVMKRASLLMMLLISLFVFVAPAAAQEKSGSLKIPGIWTRIGIKVQSPIPLPARPPRVDTSTTVDLGGTREEHVAQQGISQEREIARDLAELQQGISTEAREGFGGFDNEVIRIPPDLKHRIPNLRGIPIAIQFLYGYSRDLEREVREKIHDKKAVFMETAPGSPCPTTIRPLFCLVVHSPQQYATRSDGGSSSSHGDQHSNYGSSSSNSVMYYVPVTAQLLRGRPKPSLLASTEEKFNVPRNVSEHYAGFGRSYSNNGGSSVDYDLEKVMMSAAAKAAKDALKDLLEEKDRWRASAQILVREAFNK</sequence>
<feature type="region of interest" description="Disordered" evidence="2">
    <location>
        <begin position="190"/>
        <end position="212"/>
    </location>
</feature>
<evidence type="ECO:0000313" key="3">
    <source>
        <dbReference type="EMBL" id="OGY99801.1"/>
    </source>
</evidence>
<comment type="caution">
    <text evidence="3">The sequence shown here is derived from an EMBL/GenBank/DDBJ whole genome shotgun (WGS) entry which is preliminary data.</text>
</comment>
<name>A0A1G2CF17_9BACT</name>
<dbReference type="EMBL" id="MHLA01000013">
    <property type="protein sequence ID" value="OGY99801.1"/>
    <property type="molecule type" value="Genomic_DNA"/>
</dbReference>
<dbReference type="Proteomes" id="UP000178880">
    <property type="component" value="Unassembled WGS sequence"/>
</dbReference>
<proteinExistence type="predicted"/>
<reference evidence="3 4" key="1">
    <citation type="journal article" date="2016" name="Nat. Commun.">
        <title>Thousands of microbial genomes shed light on interconnected biogeochemical processes in an aquifer system.</title>
        <authorList>
            <person name="Anantharaman K."/>
            <person name="Brown C.T."/>
            <person name="Hug L.A."/>
            <person name="Sharon I."/>
            <person name="Castelle C.J."/>
            <person name="Probst A.J."/>
            <person name="Thomas B.C."/>
            <person name="Singh A."/>
            <person name="Wilkins M.J."/>
            <person name="Karaoz U."/>
            <person name="Brodie E.L."/>
            <person name="Williams K.H."/>
            <person name="Hubbard S.S."/>
            <person name="Banfield J.F."/>
        </authorList>
    </citation>
    <scope>NUCLEOTIDE SEQUENCE [LARGE SCALE GENOMIC DNA]</scope>
</reference>
<evidence type="ECO:0000256" key="2">
    <source>
        <dbReference type="SAM" id="MobiDB-lite"/>
    </source>
</evidence>
<accession>A0A1G2CF17</accession>
<evidence type="ECO:0000313" key="4">
    <source>
        <dbReference type="Proteomes" id="UP000178880"/>
    </source>
</evidence>
<protein>
    <submittedName>
        <fullName evidence="3">Uncharacterized protein</fullName>
    </submittedName>
</protein>
<dbReference type="AlphaFoldDB" id="A0A1G2CF17"/>
<feature type="coiled-coil region" evidence="1">
    <location>
        <begin position="281"/>
        <end position="308"/>
    </location>
</feature>
<evidence type="ECO:0000256" key="1">
    <source>
        <dbReference type="SAM" id="Coils"/>
    </source>
</evidence>
<keyword evidence="1" id="KW-0175">Coiled coil</keyword>
<feature type="compositionally biased region" description="Low complexity" evidence="2">
    <location>
        <begin position="193"/>
        <end position="212"/>
    </location>
</feature>
<gene>
    <name evidence="3" type="ORF">A2945_02280</name>
</gene>
<organism evidence="3 4">
    <name type="scientific">Candidatus Liptonbacteria bacterium RIFCSPLOWO2_01_FULL_52_25</name>
    <dbReference type="NCBI Taxonomy" id="1798650"/>
    <lineage>
        <taxon>Bacteria</taxon>
        <taxon>Candidatus Liptoniibacteriota</taxon>
    </lineage>
</organism>